<keyword evidence="1 2" id="KW-0238">DNA-binding</keyword>
<dbReference type="InterPro" id="IPR041467">
    <property type="entry name" value="Sco4008_C"/>
</dbReference>
<dbReference type="InterPro" id="IPR036271">
    <property type="entry name" value="Tet_transcr_reg_TetR-rel_C_sf"/>
</dbReference>
<dbReference type="PANTHER" id="PTHR30328:SF54">
    <property type="entry name" value="HTH-TYPE TRANSCRIPTIONAL REPRESSOR SCO4008"/>
    <property type="match status" value="1"/>
</dbReference>
<evidence type="ECO:0000259" key="4">
    <source>
        <dbReference type="PROSITE" id="PS50977"/>
    </source>
</evidence>
<dbReference type="InterPro" id="IPR009057">
    <property type="entry name" value="Homeodomain-like_sf"/>
</dbReference>
<dbReference type="InterPro" id="IPR050109">
    <property type="entry name" value="HTH-type_TetR-like_transc_reg"/>
</dbReference>
<dbReference type="Proteomes" id="UP001595868">
    <property type="component" value="Unassembled WGS sequence"/>
</dbReference>
<dbReference type="Pfam" id="PF17926">
    <property type="entry name" value="TetR_C_21"/>
    <property type="match status" value="1"/>
</dbReference>
<feature type="compositionally biased region" description="Low complexity" evidence="3">
    <location>
        <begin position="16"/>
        <end position="31"/>
    </location>
</feature>
<evidence type="ECO:0000256" key="1">
    <source>
        <dbReference type="ARBA" id="ARBA00023125"/>
    </source>
</evidence>
<gene>
    <name evidence="5" type="ORF">ACFOX0_32325</name>
</gene>
<dbReference type="EMBL" id="JBHSBN010000047">
    <property type="protein sequence ID" value="MFC4110593.1"/>
    <property type="molecule type" value="Genomic_DNA"/>
</dbReference>
<proteinExistence type="predicted"/>
<evidence type="ECO:0000256" key="3">
    <source>
        <dbReference type="SAM" id="MobiDB-lite"/>
    </source>
</evidence>
<comment type="caution">
    <text evidence="5">The sequence shown here is derived from an EMBL/GenBank/DDBJ whole genome shotgun (WGS) entry which is preliminary data.</text>
</comment>
<name>A0ABV8KX68_9ACTN</name>
<feature type="domain" description="HTH tetR-type" evidence="4">
    <location>
        <begin position="47"/>
        <end position="107"/>
    </location>
</feature>
<evidence type="ECO:0000313" key="6">
    <source>
        <dbReference type="Proteomes" id="UP001595868"/>
    </source>
</evidence>
<dbReference type="Pfam" id="PF00440">
    <property type="entry name" value="TetR_N"/>
    <property type="match status" value="1"/>
</dbReference>
<evidence type="ECO:0000313" key="5">
    <source>
        <dbReference type="EMBL" id="MFC4110593.1"/>
    </source>
</evidence>
<keyword evidence="6" id="KW-1185">Reference proteome</keyword>
<dbReference type="PROSITE" id="PS50977">
    <property type="entry name" value="HTH_TETR_2"/>
    <property type="match status" value="1"/>
</dbReference>
<dbReference type="PRINTS" id="PR00455">
    <property type="entry name" value="HTHTETR"/>
</dbReference>
<dbReference type="Gene3D" id="1.10.357.10">
    <property type="entry name" value="Tetracycline Repressor, domain 2"/>
    <property type="match status" value="1"/>
</dbReference>
<dbReference type="RefSeq" id="WP_377553142.1">
    <property type="nucleotide sequence ID" value="NZ_JBHSBN010000047.1"/>
</dbReference>
<dbReference type="InterPro" id="IPR001647">
    <property type="entry name" value="HTH_TetR"/>
</dbReference>
<protein>
    <submittedName>
        <fullName evidence="5">TetR/AcrR family transcriptional regulator</fullName>
    </submittedName>
</protein>
<feature type="DNA-binding region" description="H-T-H motif" evidence="2">
    <location>
        <begin position="70"/>
        <end position="89"/>
    </location>
</feature>
<dbReference type="PANTHER" id="PTHR30328">
    <property type="entry name" value="TRANSCRIPTIONAL REPRESSOR"/>
    <property type="match status" value="1"/>
</dbReference>
<sequence length="229" mass="24956">MGSRRGDDRPTAPAGDAPSADPTSATSAAKTPPRRSPTAGERKRDPHRTRERILDAALQEFSEHGYAGARVSAIASRAGVNQQLISYYFDGKAGLFQSLAERWRTISDGLNRTDMPLRQVVDNFLAAGVEQRPWARLLAWEGLTGGAESDADDAFFAAMVNDARRRQRAGELAADLDPAYVLLALFMAASAPTMLPQVVRRLTGLPADSAEFLKTYREQLGRIVDRLAD</sequence>
<accession>A0ABV8KX68</accession>
<feature type="compositionally biased region" description="Basic and acidic residues" evidence="3">
    <location>
        <begin position="1"/>
        <end position="10"/>
    </location>
</feature>
<feature type="region of interest" description="Disordered" evidence="3">
    <location>
        <begin position="1"/>
        <end position="50"/>
    </location>
</feature>
<reference evidence="6" key="1">
    <citation type="journal article" date="2019" name="Int. J. Syst. Evol. Microbiol.">
        <title>The Global Catalogue of Microorganisms (GCM) 10K type strain sequencing project: providing services to taxonomists for standard genome sequencing and annotation.</title>
        <authorList>
            <consortium name="The Broad Institute Genomics Platform"/>
            <consortium name="The Broad Institute Genome Sequencing Center for Infectious Disease"/>
            <person name="Wu L."/>
            <person name="Ma J."/>
        </authorList>
    </citation>
    <scope>NUCLEOTIDE SEQUENCE [LARGE SCALE GENOMIC DNA]</scope>
    <source>
        <strain evidence="6">2902at01</strain>
    </source>
</reference>
<dbReference type="SUPFAM" id="SSF46689">
    <property type="entry name" value="Homeodomain-like"/>
    <property type="match status" value="1"/>
</dbReference>
<dbReference type="SUPFAM" id="SSF48498">
    <property type="entry name" value="Tetracyclin repressor-like, C-terminal domain"/>
    <property type="match status" value="1"/>
</dbReference>
<organism evidence="5 6">
    <name type="scientific">Micromonospora zhanjiangensis</name>
    <dbReference type="NCBI Taxonomy" id="1522057"/>
    <lineage>
        <taxon>Bacteria</taxon>
        <taxon>Bacillati</taxon>
        <taxon>Actinomycetota</taxon>
        <taxon>Actinomycetes</taxon>
        <taxon>Micromonosporales</taxon>
        <taxon>Micromonosporaceae</taxon>
        <taxon>Micromonospora</taxon>
    </lineage>
</organism>
<evidence type="ECO:0000256" key="2">
    <source>
        <dbReference type="PROSITE-ProRule" id="PRU00335"/>
    </source>
</evidence>